<keyword evidence="3" id="KW-0444">Lipid biosynthesis</keyword>
<dbReference type="InterPro" id="IPR009081">
    <property type="entry name" value="PP-bd_ACP"/>
</dbReference>
<dbReference type="RefSeq" id="WP_046367850.1">
    <property type="nucleotide sequence ID" value="NZ_BBWV01000001.1"/>
</dbReference>
<dbReference type="InterPro" id="IPR036736">
    <property type="entry name" value="ACP-like_sf"/>
</dbReference>
<dbReference type="SUPFAM" id="SSF47336">
    <property type="entry name" value="ACP-like"/>
    <property type="match status" value="1"/>
</dbReference>
<dbReference type="OrthoDB" id="1004764at2"/>
<keyword evidence="3" id="KW-0276">Fatty acid metabolism</keyword>
<reference evidence="5 6" key="1">
    <citation type="submission" date="2015-04" db="EMBL/GenBank/DDBJ databases">
        <title>Whole genome shotgun sequence of Flavihumibacter petaseus NBRC 106054.</title>
        <authorList>
            <person name="Miyazawa S."/>
            <person name="Hosoyama A."/>
            <person name="Hashimoto M."/>
            <person name="Noguchi M."/>
            <person name="Tsuchikane K."/>
            <person name="Ohji S."/>
            <person name="Yamazoe A."/>
            <person name="Ichikawa N."/>
            <person name="Kimura A."/>
            <person name="Fujita N."/>
        </authorList>
    </citation>
    <scope>NUCLEOTIDE SEQUENCE [LARGE SCALE GENOMIC DNA]</scope>
    <source>
        <strain evidence="5 6">NBRC 106054</strain>
    </source>
</reference>
<dbReference type="HAMAP" id="MF_01217">
    <property type="entry name" value="Acyl_carrier"/>
    <property type="match status" value="1"/>
</dbReference>
<name>A0A0E9MWY0_9BACT</name>
<proteinExistence type="inferred from homology"/>
<dbReference type="EMBL" id="BBWV01000001">
    <property type="protein sequence ID" value="GAO42094.1"/>
    <property type="molecule type" value="Genomic_DNA"/>
</dbReference>
<comment type="pathway">
    <text evidence="3">Lipid metabolism; fatty acid biosynthesis.</text>
</comment>
<keyword evidence="3" id="KW-0963">Cytoplasm</keyword>
<dbReference type="Gene3D" id="1.10.1200.10">
    <property type="entry name" value="ACP-like"/>
    <property type="match status" value="1"/>
</dbReference>
<comment type="caution">
    <text evidence="5">The sequence shown here is derived from an EMBL/GenBank/DDBJ whole genome shotgun (WGS) entry which is preliminary data.</text>
</comment>
<evidence type="ECO:0000313" key="6">
    <source>
        <dbReference type="Proteomes" id="UP000033121"/>
    </source>
</evidence>
<feature type="modified residue" description="O-(pantetheine 4'-phosphoryl)serine" evidence="3">
    <location>
        <position position="38"/>
    </location>
</feature>
<dbReference type="PROSITE" id="PS50075">
    <property type="entry name" value="CARRIER"/>
    <property type="match status" value="1"/>
</dbReference>
<evidence type="ECO:0000256" key="3">
    <source>
        <dbReference type="HAMAP-Rule" id="MF_01217"/>
    </source>
</evidence>
<evidence type="ECO:0000259" key="4">
    <source>
        <dbReference type="PROSITE" id="PS50075"/>
    </source>
</evidence>
<accession>A0A0E9MWY0</accession>
<dbReference type="AlphaFoldDB" id="A0A0E9MWY0"/>
<sequence>MATELIEKINHFLATEFEVDVNDITAEGNMKEVLDLDSLDYIDMVVVIENNFGFKVKPEDFTEIITFQDFYDYVAQRINTKELV</sequence>
<dbReference type="STRING" id="1220578.FPE01S_01_11070"/>
<dbReference type="GO" id="GO:0000036">
    <property type="term" value="F:acyl carrier activity"/>
    <property type="evidence" value="ECO:0007669"/>
    <property type="project" value="UniProtKB-UniRule"/>
</dbReference>
<keyword evidence="6" id="KW-1185">Reference proteome</keyword>
<gene>
    <name evidence="3 5" type="primary">acpP</name>
    <name evidence="5" type="ORF">FPE01S_01_11070</name>
</gene>
<dbReference type="InterPro" id="IPR003231">
    <property type="entry name" value="ACP"/>
</dbReference>
<comment type="similarity">
    <text evidence="3">Belongs to the acyl carrier protein (ACP) family.</text>
</comment>
<dbReference type="Pfam" id="PF00550">
    <property type="entry name" value="PP-binding"/>
    <property type="match status" value="1"/>
</dbReference>
<feature type="domain" description="Carrier" evidence="4">
    <location>
        <begin position="1"/>
        <end position="78"/>
    </location>
</feature>
<evidence type="ECO:0000313" key="5">
    <source>
        <dbReference type="EMBL" id="GAO42094.1"/>
    </source>
</evidence>
<keyword evidence="3" id="KW-0275">Fatty acid biosynthesis</keyword>
<evidence type="ECO:0000256" key="1">
    <source>
        <dbReference type="ARBA" id="ARBA00022450"/>
    </source>
</evidence>
<keyword evidence="2 3" id="KW-0597">Phosphoprotein</keyword>
<comment type="function">
    <text evidence="3">Carrier of the growing fatty acid chain in fatty acid biosynthesis.</text>
</comment>
<keyword evidence="3" id="KW-0443">Lipid metabolism</keyword>
<comment type="PTM">
    <text evidence="3">4'-phosphopantetheine is transferred from CoA to a specific serine of apo-ACP by AcpS. This modification is essential for activity because fatty acids are bound in thioester linkage to the sulfhydryl of the prosthetic group.</text>
</comment>
<organism evidence="5 6">
    <name type="scientific">Flavihumibacter petaseus NBRC 106054</name>
    <dbReference type="NCBI Taxonomy" id="1220578"/>
    <lineage>
        <taxon>Bacteria</taxon>
        <taxon>Pseudomonadati</taxon>
        <taxon>Bacteroidota</taxon>
        <taxon>Chitinophagia</taxon>
        <taxon>Chitinophagales</taxon>
        <taxon>Chitinophagaceae</taxon>
        <taxon>Flavihumibacter</taxon>
    </lineage>
</organism>
<keyword evidence="1 3" id="KW-0596">Phosphopantetheine</keyword>
<dbReference type="Proteomes" id="UP000033121">
    <property type="component" value="Unassembled WGS sequence"/>
</dbReference>
<evidence type="ECO:0000256" key="2">
    <source>
        <dbReference type="ARBA" id="ARBA00022553"/>
    </source>
</evidence>
<dbReference type="GO" id="GO:0005737">
    <property type="term" value="C:cytoplasm"/>
    <property type="evidence" value="ECO:0007669"/>
    <property type="project" value="UniProtKB-SubCell"/>
</dbReference>
<dbReference type="UniPathway" id="UPA00094"/>
<comment type="subcellular location">
    <subcellularLocation>
        <location evidence="3">Cytoplasm</location>
    </subcellularLocation>
</comment>
<protein>
    <recommendedName>
        <fullName evidence="3">Acyl carrier protein</fullName>
        <shortName evidence="3">ACP</shortName>
    </recommendedName>
</protein>